<dbReference type="AlphaFoldDB" id="A0AAV2KRY9"/>
<dbReference type="InterPro" id="IPR013783">
    <property type="entry name" value="Ig-like_fold"/>
</dbReference>
<feature type="domain" description="RHD" evidence="1">
    <location>
        <begin position="1"/>
        <end position="118"/>
    </location>
</feature>
<dbReference type="GO" id="GO:0033554">
    <property type="term" value="P:cellular response to stress"/>
    <property type="evidence" value="ECO:0007669"/>
    <property type="project" value="TreeGrafter"/>
</dbReference>
<sequence>MLERRRSLLRAAVNQRLAAAAEEIFALVERTIAEYEEEVCVFRQENQRKQELLASLLSPEVLVHRAEVPREQLLQTEEYDLNVVRLCIQVTLQDDSGAFSRALSPIVSNPIYDNRSPNTAELRICRVNRNTGSVKGDDEIFLLCDKVQKDDIEVRFFSADGWEAKGSFSQADVHRQVALVFRTPPFYNPSITESVCVQLQLRRPSDQEVSEPISFRYLPDDKDPYGCHEKKRKRENLMKLASLQSPGNSFGLSGSRPMATASKGLRRDLGNMILRQQMAPPAPVCSSTFTPLPMPSVTINHGPGKPFLPRHLPPLPARLPHNPLPSHNPGLPHLSMQDLKCLESQLQGGGSQPLYHLPLQTDPAQNQTQWSQFSPMQSGYNGVVPGGGEGGGGGGGDGGGGGGGLGFNFLDQFDGGNLLQSLVGDSPGAFMMKQEPQPAFGLDPAALSPRENTTYTTLGDVQERKHATNNDSSVQQGAHYATIEDWLKSSH</sequence>
<dbReference type="SMART" id="SM00429">
    <property type="entry name" value="IPT"/>
    <property type="match status" value="1"/>
</dbReference>
<keyword evidence="3" id="KW-1185">Reference proteome</keyword>
<dbReference type="Proteomes" id="UP001497482">
    <property type="component" value="Chromosome 2"/>
</dbReference>
<dbReference type="GO" id="GO:0000978">
    <property type="term" value="F:RNA polymerase II cis-regulatory region sequence-specific DNA binding"/>
    <property type="evidence" value="ECO:0007669"/>
    <property type="project" value="TreeGrafter"/>
</dbReference>
<dbReference type="PRINTS" id="PR00057">
    <property type="entry name" value="NFKBTNSCPFCT"/>
</dbReference>
<reference evidence="2 3" key="1">
    <citation type="submission" date="2024-04" db="EMBL/GenBank/DDBJ databases">
        <authorList>
            <person name="Waldvogel A.-M."/>
            <person name="Schoenle A."/>
        </authorList>
    </citation>
    <scope>NUCLEOTIDE SEQUENCE [LARGE SCALE GENOMIC DNA]</scope>
</reference>
<dbReference type="PROSITE" id="PS50254">
    <property type="entry name" value="REL_2"/>
    <property type="match status" value="1"/>
</dbReference>
<accession>A0AAV2KRY9</accession>
<protein>
    <recommendedName>
        <fullName evidence="1">RHD domain-containing protein</fullName>
    </recommendedName>
</protein>
<dbReference type="GO" id="GO:0005737">
    <property type="term" value="C:cytoplasm"/>
    <property type="evidence" value="ECO:0007669"/>
    <property type="project" value="InterPro"/>
</dbReference>
<dbReference type="InterPro" id="IPR011539">
    <property type="entry name" value="RHD_DNA_bind_dom"/>
</dbReference>
<dbReference type="Gene3D" id="2.60.40.340">
    <property type="entry name" value="Rel homology domain (RHD), DNA-binding domain"/>
    <property type="match status" value="1"/>
</dbReference>
<dbReference type="SUPFAM" id="SSF81296">
    <property type="entry name" value="E set domains"/>
    <property type="match status" value="1"/>
</dbReference>
<dbReference type="EMBL" id="OZ035824">
    <property type="protein sequence ID" value="CAL1591786.1"/>
    <property type="molecule type" value="Genomic_DNA"/>
</dbReference>
<dbReference type="InterPro" id="IPR032397">
    <property type="entry name" value="RHD_dimer"/>
</dbReference>
<dbReference type="GO" id="GO:0005634">
    <property type="term" value="C:nucleus"/>
    <property type="evidence" value="ECO:0007669"/>
    <property type="project" value="TreeGrafter"/>
</dbReference>
<dbReference type="InterPro" id="IPR014756">
    <property type="entry name" value="Ig_E-set"/>
</dbReference>
<dbReference type="GO" id="GO:0007249">
    <property type="term" value="P:canonical NF-kappaB signal transduction"/>
    <property type="evidence" value="ECO:0007669"/>
    <property type="project" value="TreeGrafter"/>
</dbReference>
<dbReference type="PANTHER" id="PTHR24169:SF4">
    <property type="entry name" value="PROTO-ONCOGENE C-REL"/>
    <property type="match status" value="1"/>
</dbReference>
<dbReference type="InterPro" id="IPR002909">
    <property type="entry name" value="IPT_dom"/>
</dbReference>
<name>A0AAV2KRY9_KNICA</name>
<dbReference type="GO" id="GO:0006954">
    <property type="term" value="P:inflammatory response"/>
    <property type="evidence" value="ECO:0007669"/>
    <property type="project" value="TreeGrafter"/>
</dbReference>
<dbReference type="GO" id="GO:0038061">
    <property type="term" value="P:non-canonical NF-kappaB signal transduction"/>
    <property type="evidence" value="ECO:0007669"/>
    <property type="project" value="TreeGrafter"/>
</dbReference>
<dbReference type="Pfam" id="PF16179">
    <property type="entry name" value="RHD_dimer"/>
    <property type="match status" value="1"/>
</dbReference>
<dbReference type="InterPro" id="IPR033926">
    <property type="entry name" value="IPT_NFkappaB"/>
</dbReference>
<dbReference type="InterPro" id="IPR037059">
    <property type="entry name" value="RHD_DNA_bind_dom_sf"/>
</dbReference>
<dbReference type="Pfam" id="PF00554">
    <property type="entry name" value="RHD_DNA_bind"/>
    <property type="match status" value="1"/>
</dbReference>
<dbReference type="PANTHER" id="PTHR24169">
    <property type="entry name" value="NUCLEAR FACTOR NF-KAPPA-B PROTEIN"/>
    <property type="match status" value="1"/>
</dbReference>
<evidence type="ECO:0000313" key="2">
    <source>
        <dbReference type="EMBL" id="CAL1591786.1"/>
    </source>
</evidence>
<dbReference type="GO" id="GO:0007399">
    <property type="term" value="P:nervous system development"/>
    <property type="evidence" value="ECO:0007669"/>
    <property type="project" value="UniProtKB-ARBA"/>
</dbReference>
<evidence type="ECO:0000313" key="3">
    <source>
        <dbReference type="Proteomes" id="UP001497482"/>
    </source>
</evidence>
<dbReference type="GO" id="GO:0045087">
    <property type="term" value="P:innate immune response"/>
    <property type="evidence" value="ECO:0007669"/>
    <property type="project" value="TreeGrafter"/>
</dbReference>
<gene>
    <name evidence="2" type="ORF">KC01_LOCUS21131</name>
</gene>
<dbReference type="FunFam" id="2.60.40.10:FF:000046">
    <property type="entry name" value="Nuclear factor NF-kappa-B p105 subunit"/>
    <property type="match status" value="1"/>
</dbReference>
<dbReference type="GO" id="GO:0000981">
    <property type="term" value="F:DNA-binding transcription factor activity, RNA polymerase II-specific"/>
    <property type="evidence" value="ECO:0007669"/>
    <property type="project" value="TreeGrafter"/>
</dbReference>
<dbReference type="InterPro" id="IPR000451">
    <property type="entry name" value="NFkB/Dor"/>
</dbReference>
<dbReference type="SUPFAM" id="SSF49417">
    <property type="entry name" value="p53-like transcription factors"/>
    <property type="match status" value="1"/>
</dbReference>
<proteinExistence type="predicted"/>
<dbReference type="InterPro" id="IPR008967">
    <property type="entry name" value="p53-like_TF_DNA-bd_sf"/>
</dbReference>
<dbReference type="Gene3D" id="2.60.40.10">
    <property type="entry name" value="Immunoglobulins"/>
    <property type="match status" value="1"/>
</dbReference>
<organism evidence="2 3">
    <name type="scientific">Knipowitschia caucasica</name>
    <name type="common">Caucasian dwarf goby</name>
    <name type="synonym">Pomatoschistus caucasicus</name>
    <dbReference type="NCBI Taxonomy" id="637954"/>
    <lineage>
        <taxon>Eukaryota</taxon>
        <taxon>Metazoa</taxon>
        <taxon>Chordata</taxon>
        <taxon>Craniata</taxon>
        <taxon>Vertebrata</taxon>
        <taxon>Euteleostomi</taxon>
        <taxon>Actinopterygii</taxon>
        <taxon>Neopterygii</taxon>
        <taxon>Teleostei</taxon>
        <taxon>Neoteleostei</taxon>
        <taxon>Acanthomorphata</taxon>
        <taxon>Gobiaria</taxon>
        <taxon>Gobiiformes</taxon>
        <taxon>Gobioidei</taxon>
        <taxon>Gobiidae</taxon>
        <taxon>Gobiinae</taxon>
        <taxon>Knipowitschia</taxon>
    </lineage>
</organism>
<dbReference type="GO" id="GO:0045944">
    <property type="term" value="P:positive regulation of transcription by RNA polymerase II"/>
    <property type="evidence" value="ECO:0007669"/>
    <property type="project" value="TreeGrafter"/>
</dbReference>
<dbReference type="GO" id="GO:0034097">
    <property type="term" value="P:response to cytokine"/>
    <property type="evidence" value="ECO:0007669"/>
    <property type="project" value="TreeGrafter"/>
</dbReference>
<dbReference type="CDD" id="cd01177">
    <property type="entry name" value="IPT_NFkappaB"/>
    <property type="match status" value="1"/>
</dbReference>
<evidence type="ECO:0000259" key="1">
    <source>
        <dbReference type="PROSITE" id="PS50254"/>
    </source>
</evidence>